<sequence length="50" mass="5279">MFRPYGRSRRRIPGAALADGPCTLLGAAGDGMTLSILPKGVVGLLREVMH</sequence>
<proteinExistence type="predicted"/>
<name>A0A2N9AI22_METEX</name>
<dbReference type="Proteomes" id="UP000233769">
    <property type="component" value="Chromosome tk0001"/>
</dbReference>
<reference evidence="2" key="1">
    <citation type="submission" date="2017-10" db="EMBL/GenBank/DDBJ databases">
        <authorList>
            <person name="Regsiter A."/>
            <person name="William W."/>
        </authorList>
    </citation>
    <scope>NUCLEOTIDE SEQUENCE [LARGE SCALE GENOMIC DNA]</scope>
</reference>
<evidence type="ECO:0000313" key="1">
    <source>
        <dbReference type="EMBL" id="SOR27018.1"/>
    </source>
</evidence>
<evidence type="ECO:0000313" key="2">
    <source>
        <dbReference type="Proteomes" id="UP000233769"/>
    </source>
</evidence>
<dbReference type="AlphaFoldDB" id="A0A2N9AI22"/>
<gene>
    <name evidence="1" type="ORF">TK0001_0416</name>
</gene>
<protein>
    <submittedName>
        <fullName evidence="1">Uncharacterized protein</fullName>
    </submittedName>
</protein>
<dbReference type="EMBL" id="LT962688">
    <property type="protein sequence ID" value="SOR27018.1"/>
    <property type="molecule type" value="Genomic_DNA"/>
</dbReference>
<organism evidence="1 2">
    <name type="scientific">Methylorubrum extorquens</name>
    <name type="common">Methylobacterium dichloromethanicum</name>
    <name type="synonym">Methylobacterium extorquens</name>
    <dbReference type="NCBI Taxonomy" id="408"/>
    <lineage>
        <taxon>Bacteria</taxon>
        <taxon>Pseudomonadati</taxon>
        <taxon>Pseudomonadota</taxon>
        <taxon>Alphaproteobacteria</taxon>
        <taxon>Hyphomicrobiales</taxon>
        <taxon>Methylobacteriaceae</taxon>
        <taxon>Methylorubrum</taxon>
    </lineage>
</organism>
<accession>A0A2N9AI22</accession>